<dbReference type="PANTHER" id="PTHR48037:SF1">
    <property type="entry name" value="RRM DOMAIN-CONTAINING PROTEIN"/>
    <property type="match status" value="1"/>
</dbReference>
<dbReference type="InterPro" id="IPR035979">
    <property type="entry name" value="RBD_domain_sf"/>
</dbReference>
<keyword evidence="5" id="KW-1185">Reference proteome</keyword>
<dbReference type="InterPro" id="IPR034168">
    <property type="entry name" value="PPIE_RRM"/>
</dbReference>
<evidence type="ECO:0000313" key="4">
    <source>
        <dbReference type="EMBL" id="KYR02681.1"/>
    </source>
</evidence>
<sequence>MEVVNKKSTVYIGGLDENVTEELLKSAFITFGNIESVMVPIDHKSQKSKGFGFVQFETAQDASDAIDNMHDSEILGRVIKCVIAKPVTVNKNKALWSKDQYHTDSAGELVDEDSVVIEED</sequence>
<dbReference type="InterPro" id="IPR012677">
    <property type="entry name" value="Nucleotide-bd_a/b_plait_sf"/>
</dbReference>
<evidence type="ECO:0000259" key="3">
    <source>
        <dbReference type="PROSITE" id="PS50102"/>
    </source>
</evidence>
<keyword evidence="1 2" id="KW-0694">RNA-binding</keyword>
<proteinExistence type="predicted"/>
<dbReference type="OrthoDB" id="193499at2759"/>
<evidence type="ECO:0000256" key="1">
    <source>
        <dbReference type="ARBA" id="ARBA00022884"/>
    </source>
</evidence>
<dbReference type="PROSITE" id="PS50102">
    <property type="entry name" value="RRM"/>
    <property type="match status" value="1"/>
</dbReference>
<dbReference type="AlphaFoldDB" id="A0A152A976"/>
<dbReference type="OMA" id="YKPVWID"/>
<dbReference type="STRING" id="361077.A0A152A976"/>
<gene>
    <name evidence="4" type="ORF">DLAC_00140</name>
</gene>
<name>A0A152A976_TIELA</name>
<dbReference type="GO" id="GO:0003723">
    <property type="term" value="F:RNA binding"/>
    <property type="evidence" value="ECO:0007669"/>
    <property type="project" value="UniProtKB-UniRule"/>
</dbReference>
<reference evidence="4 5" key="1">
    <citation type="submission" date="2015-12" db="EMBL/GenBank/DDBJ databases">
        <title>Dictyostelia acquired genes for synthesis and detection of signals that induce cell-type specialization by lateral gene transfer from prokaryotes.</title>
        <authorList>
            <person name="Gloeckner G."/>
            <person name="Schaap P."/>
        </authorList>
    </citation>
    <scope>NUCLEOTIDE SEQUENCE [LARGE SCALE GENOMIC DNA]</scope>
    <source>
        <strain evidence="4 5">TK</strain>
    </source>
</reference>
<dbReference type="InterPro" id="IPR000504">
    <property type="entry name" value="RRM_dom"/>
</dbReference>
<dbReference type="Proteomes" id="UP000076078">
    <property type="component" value="Unassembled WGS sequence"/>
</dbReference>
<protein>
    <recommendedName>
        <fullName evidence="3">RRM domain-containing protein</fullName>
    </recommendedName>
</protein>
<dbReference type="InParanoid" id="A0A152A976"/>
<dbReference type="EMBL" id="LODT01000001">
    <property type="protein sequence ID" value="KYR02681.1"/>
    <property type="molecule type" value="Genomic_DNA"/>
</dbReference>
<dbReference type="Pfam" id="PF00076">
    <property type="entry name" value="RRM_1"/>
    <property type="match status" value="1"/>
</dbReference>
<evidence type="ECO:0000313" key="5">
    <source>
        <dbReference type="Proteomes" id="UP000076078"/>
    </source>
</evidence>
<dbReference type="PANTHER" id="PTHR48037">
    <property type="entry name" value="ATPASE E1"/>
    <property type="match status" value="1"/>
</dbReference>
<dbReference type="SUPFAM" id="SSF54928">
    <property type="entry name" value="RNA-binding domain, RBD"/>
    <property type="match status" value="1"/>
</dbReference>
<feature type="domain" description="RRM" evidence="3">
    <location>
        <begin position="8"/>
        <end position="86"/>
    </location>
</feature>
<comment type="caution">
    <text evidence="4">The sequence shown here is derived from an EMBL/GenBank/DDBJ whole genome shotgun (WGS) entry which is preliminary data.</text>
</comment>
<dbReference type="SMART" id="SM00360">
    <property type="entry name" value="RRM"/>
    <property type="match status" value="1"/>
</dbReference>
<dbReference type="Gene3D" id="3.30.70.330">
    <property type="match status" value="1"/>
</dbReference>
<accession>A0A152A976</accession>
<organism evidence="4 5">
    <name type="scientific">Tieghemostelium lacteum</name>
    <name type="common">Slime mold</name>
    <name type="synonym">Dictyostelium lacteum</name>
    <dbReference type="NCBI Taxonomy" id="361077"/>
    <lineage>
        <taxon>Eukaryota</taxon>
        <taxon>Amoebozoa</taxon>
        <taxon>Evosea</taxon>
        <taxon>Eumycetozoa</taxon>
        <taxon>Dictyostelia</taxon>
        <taxon>Dictyosteliales</taxon>
        <taxon>Raperosteliaceae</taxon>
        <taxon>Tieghemostelium</taxon>
    </lineage>
</organism>
<evidence type="ECO:0000256" key="2">
    <source>
        <dbReference type="PROSITE-ProRule" id="PRU00176"/>
    </source>
</evidence>
<dbReference type="CDD" id="cd12347">
    <property type="entry name" value="RRM_PPIE"/>
    <property type="match status" value="1"/>
</dbReference>